<feature type="chain" id="PRO_5012798346" description="Cytochrome c domain-containing protein" evidence="2">
    <location>
        <begin position="19"/>
        <end position="455"/>
    </location>
</feature>
<reference evidence="4" key="1">
    <citation type="submission" date="2016-12" db="EMBL/GenBank/DDBJ databases">
        <title>Comparative genomics of four Isosphaeraceae planctomycetes: a common pool of plasmids and glycoside hydrolase genes.</title>
        <authorList>
            <person name="Ivanova A."/>
        </authorList>
    </citation>
    <scope>NUCLEOTIDE SEQUENCE [LARGE SCALE GENOMIC DNA]</scope>
    <source>
        <strain evidence="4">PX4</strain>
    </source>
</reference>
<protein>
    <recommendedName>
        <fullName evidence="5">Cytochrome c domain-containing protein</fullName>
    </recommendedName>
</protein>
<feature type="signal peptide" evidence="2">
    <location>
        <begin position="1"/>
        <end position="18"/>
    </location>
</feature>
<sequence length="455" mass="50640">MRYPLVLALLAVLLGWSADHPSSGSEPPVRAGRPEAEDDRQDMGTVYDGDPGHPWNRLHRLLYSRTAQNGEVYTQESLEPLFLPGSRFLAEGPSYQRAVSFLDDFLKEKADERIKDPLKRAVFQRDLWAVFSATVPDPQRAYRIDDTGRIMATDRFEDPGDAASTVERRTSRRQLQRRLVQIIRRVALKPEEVAALPDNLAQAVKAGAFPDAFDPNEEGRTFLPRDLLADDGSWVPVSNLARANEDLPAAPEHARFTRGRSVFVVLLHMPEGRKATAAFLKKMQDGEILQLPEGAQTALLRRTLLIDGSGALRESPLTESLQIRVYKKQDLGIPSMFTLRREDLFAGRNGGLRPVGGAETSYFDFQTRGGDVFEQAELPRAEAVMQTCSRCHTRTDGREGIYSVNTIYALRDAGPSTTGLCSTTLSEESQRTIGWVRKSYTWGLLQGLWEAGPGG</sequence>
<proteinExistence type="predicted"/>
<evidence type="ECO:0008006" key="5">
    <source>
        <dbReference type="Google" id="ProtNLM"/>
    </source>
</evidence>
<name>A0A1U7CL78_9BACT</name>
<keyword evidence="2" id="KW-0732">Signal</keyword>
<evidence type="ECO:0000313" key="3">
    <source>
        <dbReference type="EMBL" id="APW59666.1"/>
    </source>
</evidence>
<dbReference type="Proteomes" id="UP000186309">
    <property type="component" value="Chromosome"/>
</dbReference>
<accession>A0A1U7CL78</accession>
<dbReference type="KEGG" id="pbor:BSF38_01095"/>
<dbReference type="AlphaFoldDB" id="A0A1U7CL78"/>
<dbReference type="EMBL" id="CP019082">
    <property type="protein sequence ID" value="APW59666.1"/>
    <property type="molecule type" value="Genomic_DNA"/>
</dbReference>
<organism evidence="3 4">
    <name type="scientific">Paludisphaera borealis</name>
    <dbReference type="NCBI Taxonomy" id="1387353"/>
    <lineage>
        <taxon>Bacteria</taxon>
        <taxon>Pseudomonadati</taxon>
        <taxon>Planctomycetota</taxon>
        <taxon>Planctomycetia</taxon>
        <taxon>Isosphaerales</taxon>
        <taxon>Isosphaeraceae</taxon>
        <taxon>Paludisphaera</taxon>
    </lineage>
</organism>
<gene>
    <name evidence="3" type="ORF">BSF38_01095</name>
</gene>
<evidence type="ECO:0000256" key="1">
    <source>
        <dbReference type="SAM" id="MobiDB-lite"/>
    </source>
</evidence>
<evidence type="ECO:0000313" key="4">
    <source>
        <dbReference type="Proteomes" id="UP000186309"/>
    </source>
</evidence>
<feature type="region of interest" description="Disordered" evidence="1">
    <location>
        <begin position="19"/>
        <end position="49"/>
    </location>
</feature>
<keyword evidence="4" id="KW-1185">Reference proteome</keyword>
<evidence type="ECO:0000256" key="2">
    <source>
        <dbReference type="SAM" id="SignalP"/>
    </source>
</evidence>